<evidence type="ECO:0000256" key="2">
    <source>
        <dbReference type="ARBA" id="ARBA00023292"/>
    </source>
</evidence>
<dbReference type="Pfam" id="PF00055">
    <property type="entry name" value="Laminin_N"/>
    <property type="match status" value="1"/>
</dbReference>
<reference evidence="5" key="1">
    <citation type="submission" date="2021-06" db="EMBL/GenBank/DDBJ databases">
        <authorList>
            <person name="Hodson N. C."/>
            <person name="Mongue J. A."/>
            <person name="Jaron S. K."/>
        </authorList>
    </citation>
    <scope>NUCLEOTIDE SEQUENCE</scope>
</reference>
<evidence type="ECO:0000313" key="6">
    <source>
        <dbReference type="Proteomes" id="UP000708208"/>
    </source>
</evidence>
<dbReference type="GO" id="GO:0005604">
    <property type="term" value="C:basement membrane"/>
    <property type="evidence" value="ECO:0007669"/>
    <property type="project" value="TreeGrafter"/>
</dbReference>
<evidence type="ECO:0000256" key="3">
    <source>
        <dbReference type="SAM" id="MobiDB-lite"/>
    </source>
</evidence>
<protein>
    <recommendedName>
        <fullName evidence="4">Laminin N-terminal domain-containing protein</fullName>
    </recommendedName>
</protein>
<dbReference type="PANTHER" id="PTHR10574:SF406">
    <property type="entry name" value="LAMININ SUBUNIT ALPHA 5"/>
    <property type="match status" value="1"/>
</dbReference>
<organism evidence="5 6">
    <name type="scientific">Allacma fusca</name>
    <dbReference type="NCBI Taxonomy" id="39272"/>
    <lineage>
        <taxon>Eukaryota</taxon>
        <taxon>Metazoa</taxon>
        <taxon>Ecdysozoa</taxon>
        <taxon>Arthropoda</taxon>
        <taxon>Hexapoda</taxon>
        <taxon>Collembola</taxon>
        <taxon>Symphypleona</taxon>
        <taxon>Sminthuridae</taxon>
        <taxon>Allacma</taxon>
    </lineage>
</organism>
<feature type="non-terminal residue" evidence="5">
    <location>
        <position position="100"/>
    </location>
</feature>
<evidence type="ECO:0000256" key="1">
    <source>
        <dbReference type="ARBA" id="ARBA00023157"/>
    </source>
</evidence>
<feature type="non-terminal residue" evidence="5">
    <location>
        <position position="1"/>
    </location>
</feature>
<dbReference type="AlphaFoldDB" id="A0A8J2L5C6"/>
<dbReference type="InterPro" id="IPR050440">
    <property type="entry name" value="Laminin/Netrin_ECM"/>
</dbReference>
<dbReference type="GO" id="GO:0009888">
    <property type="term" value="P:tissue development"/>
    <property type="evidence" value="ECO:0007669"/>
    <property type="project" value="TreeGrafter"/>
</dbReference>
<accession>A0A8J2L5C6</accession>
<keyword evidence="6" id="KW-1185">Reference proteome</keyword>
<proteinExistence type="predicted"/>
<dbReference type="PANTHER" id="PTHR10574">
    <property type="entry name" value="NETRIN/LAMININ-RELATED"/>
    <property type="match status" value="1"/>
</dbReference>
<keyword evidence="1" id="KW-1015">Disulfide bond</keyword>
<keyword evidence="2" id="KW-0424">Laminin EGF-like domain</keyword>
<dbReference type="Proteomes" id="UP000708208">
    <property type="component" value="Unassembled WGS sequence"/>
</dbReference>
<gene>
    <name evidence="5" type="ORF">AFUS01_LOCUS35484</name>
</gene>
<evidence type="ECO:0000259" key="4">
    <source>
        <dbReference type="PROSITE" id="PS51117"/>
    </source>
</evidence>
<dbReference type="GO" id="GO:0005201">
    <property type="term" value="F:extracellular matrix structural constituent"/>
    <property type="evidence" value="ECO:0007669"/>
    <property type="project" value="TreeGrafter"/>
</dbReference>
<feature type="domain" description="Laminin N-terminal" evidence="4">
    <location>
        <begin position="21"/>
        <end position="100"/>
    </location>
</feature>
<evidence type="ECO:0000313" key="5">
    <source>
        <dbReference type="EMBL" id="CAG7825370.1"/>
    </source>
</evidence>
<dbReference type="PROSITE" id="PS51117">
    <property type="entry name" value="LAMININ_NTER"/>
    <property type="match status" value="1"/>
</dbReference>
<dbReference type="GO" id="GO:0007411">
    <property type="term" value="P:axon guidance"/>
    <property type="evidence" value="ECO:0007669"/>
    <property type="project" value="TreeGrafter"/>
</dbReference>
<dbReference type="OrthoDB" id="10011303at2759"/>
<comment type="caution">
    <text evidence="5">The sequence shown here is derived from an EMBL/GenBank/DDBJ whole genome shotgun (WGS) entry which is preliminary data.</text>
</comment>
<dbReference type="InterPro" id="IPR008211">
    <property type="entry name" value="Laminin_N"/>
</dbReference>
<feature type="region of interest" description="Disordered" evidence="3">
    <location>
        <begin position="1"/>
        <end position="24"/>
    </location>
</feature>
<dbReference type="EMBL" id="CAJVCH010535989">
    <property type="protein sequence ID" value="CAG7825370.1"/>
    <property type="molecule type" value="Genomic_DNA"/>
</dbReference>
<sequence>YQIDDSSEEVWSGGKGNGNGSDVGLTPPVFNLARHAVITANGTCGELGDETYCKLVEHVHNRPPRPSQCQVCSAESPDKSKRHPIKYAIDESNRWWQSPT</sequence>
<dbReference type="GO" id="GO:0009887">
    <property type="term" value="P:animal organ morphogenesis"/>
    <property type="evidence" value="ECO:0007669"/>
    <property type="project" value="TreeGrafter"/>
</dbReference>
<name>A0A8J2L5C6_9HEXA</name>